<sequence length="358" mass="41406">MKWNIGWGVISSCNMKCEFCYSKKTRQEVQQLSFSQWKNFIDQNCDSVNSINYGTGENTLSDDWFRLVDYIGTHYPFIRQALTTNGYLVKRVRENAEFDRIVKNCISEIDVSLDYCIPSKHNAFRGFDSAYELAIKTLSYCETNGIISTIVFMGTNLTLEIQNISGLFDIAKAYHSKLRLNIFRPTDGINDHSKRFIADFSKIIDALKWINENHKIIAIDDPLFASVLCDDYEQIDPSGLQSLRILPDGSITPSTYLLKEKFRKFNILENHVLSKIDSTNVGIEFDTPAECAQCRYVDKCRGGVYDRRYLWYGSFNSRDPYCLYRPENYVPDFKVRISKVDSFQSIHHGYLPTMFFGV</sequence>
<reference evidence="7" key="1">
    <citation type="submission" date="2010-11" db="EMBL/GenBank/DDBJ databases">
        <title>The complete genome of Mahella australiensis DSM 15567.</title>
        <authorList>
            <consortium name="US DOE Joint Genome Institute (JGI-PGF)"/>
            <person name="Lucas S."/>
            <person name="Copeland A."/>
            <person name="Lapidus A."/>
            <person name="Bruce D."/>
            <person name="Goodwin L."/>
            <person name="Pitluck S."/>
            <person name="Kyrpides N."/>
            <person name="Mavromatis K."/>
            <person name="Pagani I."/>
            <person name="Ivanova N."/>
            <person name="Teshima H."/>
            <person name="Brettin T."/>
            <person name="Detter J.C."/>
            <person name="Han C."/>
            <person name="Tapia R."/>
            <person name="Land M."/>
            <person name="Hauser L."/>
            <person name="Markowitz V."/>
            <person name="Cheng J.-F."/>
            <person name="Hugenholtz P."/>
            <person name="Woyke T."/>
            <person name="Wu D."/>
            <person name="Spring S."/>
            <person name="Pukall R."/>
            <person name="Steenblock K."/>
            <person name="Schneider S."/>
            <person name="Klenk H.-P."/>
            <person name="Eisen J.A."/>
        </authorList>
    </citation>
    <scope>NUCLEOTIDE SEQUENCE [LARGE SCALE GENOMIC DNA]</scope>
    <source>
        <strain evidence="7">DSM 15567 / CIP 107919 / 50-1 BON</strain>
    </source>
</reference>
<keyword evidence="7" id="KW-1185">Reference proteome</keyword>
<evidence type="ECO:0000256" key="1">
    <source>
        <dbReference type="ARBA" id="ARBA00022691"/>
    </source>
</evidence>
<evidence type="ECO:0000259" key="5">
    <source>
        <dbReference type="Pfam" id="PF04055"/>
    </source>
</evidence>
<dbReference type="AlphaFoldDB" id="F3ZXI9"/>
<dbReference type="RefSeq" id="WP_013782094.1">
    <property type="nucleotide sequence ID" value="NC_015520.1"/>
</dbReference>
<reference evidence="6 7" key="2">
    <citation type="journal article" date="2011" name="Stand. Genomic Sci.">
        <title>Complete genome sequence of Mahella australiensis type strain (50-1 BON).</title>
        <authorList>
            <person name="Sikorski J."/>
            <person name="Teshima H."/>
            <person name="Nolan M."/>
            <person name="Lucas S."/>
            <person name="Hammon N."/>
            <person name="Deshpande S."/>
            <person name="Cheng J.F."/>
            <person name="Pitluck S."/>
            <person name="Liolios K."/>
            <person name="Pagani I."/>
            <person name="Ivanova N."/>
            <person name="Huntemann M."/>
            <person name="Mavromatis K."/>
            <person name="Ovchinikova G."/>
            <person name="Pati A."/>
            <person name="Tapia R."/>
            <person name="Han C."/>
            <person name="Goodwin L."/>
            <person name="Chen A."/>
            <person name="Palaniappan K."/>
            <person name="Land M."/>
            <person name="Hauser L."/>
            <person name="Ngatchou-Djao O.D."/>
            <person name="Rohde M."/>
            <person name="Pukall R."/>
            <person name="Spring S."/>
            <person name="Abt B."/>
            <person name="Goker M."/>
            <person name="Detter J.C."/>
            <person name="Woyke T."/>
            <person name="Bristow J."/>
            <person name="Markowitz V."/>
            <person name="Hugenholtz P."/>
            <person name="Eisen J.A."/>
            <person name="Kyrpides N.C."/>
            <person name="Klenk H.P."/>
            <person name="Lapidus A."/>
        </authorList>
    </citation>
    <scope>NUCLEOTIDE SEQUENCE [LARGE SCALE GENOMIC DNA]</scope>
    <source>
        <strain evidence="7">DSM 15567 / CIP 107919 / 50-1 BON</strain>
    </source>
</reference>
<dbReference type="SFLD" id="SFLDG01067">
    <property type="entry name" value="SPASM/twitch_domain_containing"/>
    <property type="match status" value="1"/>
</dbReference>
<protein>
    <submittedName>
        <fullName evidence="6">Radical SAM domain protein</fullName>
    </submittedName>
</protein>
<evidence type="ECO:0000256" key="3">
    <source>
        <dbReference type="ARBA" id="ARBA00023004"/>
    </source>
</evidence>
<evidence type="ECO:0000313" key="7">
    <source>
        <dbReference type="Proteomes" id="UP000008457"/>
    </source>
</evidence>
<dbReference type="Pfam" id="PF04055">
    <property type="entry name" value="Radical_SAM"/>
    <property type="match status" value="1"/>
</dbReference>
<organism evidence="6 7">
    <name type="scientific">Mahella australiensis (strain DSM 15567 / CIP 107919 / 50-1 BON)</name>
    <dbReference type="NCBI Taxonomy" id="697281"/>
    <lineage>
        <taxon>Bacteria</taxon>
        <taxon>Bacillati</taxon>
        <taxon>Bacillota</taxon>
        <taxon>Clostridia</taxon>
        <taxon>Thermoanaerobacterales</taxon>
        <taxon>Thermoanaerobacterales Family IV. Incertae Sedis</taxon>
        <taxon>Mahella</taxon>
    </lineage>
</organism>
<dbReference type="STRING" id="697281.Mahau_2518"/>
<dbReference type="SFLD" id="SFLDS00029">
    <property type="entry name" value="Radical_SAM"/>
    <property type="match status" value="1"/>
</dbReference>
<accession>F3ZXI9</accession>
<dbReference type="InterPro" id="IPR007197">
    <property type="entry name" value="rSAM"/>
</dbReference>
<dbReference type="PANTHER" id="PTHR11228:SF7">
    <property type="entry name" value="PQQA PEPTIDE CYCLASE"/>
    <property type="match status" value="1"/>
</dbReference>
<feature type="domain" description="Radical SAM core" evidence="5">
    <location>
        <begin position="11"/>
        <end position="154"/>
    </location>
</feature>
<dbReference type="GO" id="GO:0051536">
    <property type="term" value="F:iron-sulfur cluster binding"/>
    <property type="evidence" value="ECO:0007669"/>
    <property type="project" value="UniProtKB-KW"/>
</dbReference>
<evidence type="ECO:0000256" key="4">
    <source>
        <dbReference type="ARBA" id="ARBA00023014"/>
    </source>
</evidence>
<dbReference type="KEGG" id="mas:Mahau_2518"/>
<dbReference type="Proteomes" id="UP000008457">
    <property type="component" value="Chromosome"/>
</dbReference>
<dbReference type="HOGENOM" id="CLU_009273_4_0_9"/>
<dbReference type="eggNOG" id="COG0535">
    <property type="taxonomic scope" value="Bacteria"/>
</dbReference>
<dbReference type="GO" id="GO:0046872">
    <property type="term" value="F:metal ion binding"/>
    <property type="evidence" value="ECO:0007669"/>
    <property type="project" value="UniProtKB-KW"/>
</dbReference>
<dbReference type="InterPro" id="IPR050377">
    <property type="entry name" value="Radical_SAM_PqqE_MftC-like"/>
</dbReference>
<dbReference type="InterPro" id="IPR058240">
    <property type="entry name" value="rSAM_sf"/>
</dbReference>
<keyword evidence="1" id="KW-0949">S-adenosyl-L-methionine</keyword>
<keyword evidence="4" id="KW-0411">Iron-sulfur</keyword>
<dbReference type="GO" id="GO:0003824">
    <property type="term" value="F:catalytic activity"/>
    <property type="evidence" value="ECO:0007669"/>
    <property type="project" value="InterPro"/>
</dbReference>
<keyword evidence="2" id="KW-0479">Metal-binding</keyword>
<dbReference type="SUPFAM" id="SSF102114">
    <property type="entry name" value="Radical SAM enzymes"/>
    <property type="match status" value="1"/>
</dbReference>
<dbReference type="Gene3D" id="3.20.20.70">
    <property type="entry name" value="Aldolase class I"/>
    <property type="match status" value="1"/>
</dbReference>
<dbReference type="OrthoDB" id="9808591at2"/>
<gene>
    <name evidence="6" type="ordered locus">Mahau_2518</name>
</gene>
<keyword evidence="3" id="KW-0408">Iron</keyword>
<evidence type="ECO:0000313" key="6">
    <source>
        <dbReference type="EMBL" id="AEE97670.1"/>
    </source>
</evidence>
<evidence type="ECO:0000256" key="2">
    <source>
        <dbReference type="ARBA" id="ARBA00022723"/>
    </source>
</evidence>
<dbReference type="PANTHER" id="PTHR11228">
    <property type="entry name" value="RADICAL SAM DOMAIN PROTEIN"/>
    <property type="match status" value="1"/>
</dbReference>
<dbReference type="InterPro" id="IPR013785">
    <property type="entry name" value="Aldolase_TIM"/>
</dbReference>
<dbReference type="EMBL" id="CP002360">
    <property type="protein sequence ID" value="AEE97670.1"/>
    <property type="molecule type" value="Genomic_DNA"/>
</dbReference>
<proteinExistence type="predicted"/>
<name>F3ZXI9_MAHA5</name>